<protein>
    <submittedName>
        <fullName evidence="2">Phosphorylcholine metabolism protein LicD</fullName>
    </submittedName>
</protein>
<dbReference type="SUPFAM" id="SSF53335">
    <property type="entry name" value="S-adenosyl-L-methionine-dependent methyltransferases"/>
    <property type="match status" value="1"/>
</dbReference>
<dbReference type="STRING" id="1121345.SAMN02745217_02041"/>
<gene>
    <name evidence="2" type="ORF">SAMN02745217_02041</name>
</gene>
<sequence>MAILNTQFEQRTNQPSKISYNDQKIINYIEKNPDGDFTEIIKQDNSWPAFFQLSEMRWGLYSWYDFGKNSTLLEIGAGFGALTGLFCHKCKNVIATEKSKVRAEALAKRFEDIHNLEICIGDVSTMNFQQKFDFIVLTGILERQGRGSSDRKVYSEYLQKLKNLLAPNGKILLALENRFGLKYICGAEEPHTGRPFDGLNHYPFGTGGYSFSKEELTVILKMAGLDVYKFYYPLPDYKTPQIIYSQNYLPQTRVGERLVPYYVKKDSLVAVETDLYDDIVENGVFEFFANSFLVECSINAKPCSVDFATVTPDRGHERGTVTAIHNNKTVTKQAIFSGGITNIRGLYNNIQDIRNRGIPAVDIKLEGDTAIMPLVKEQMASACLKKKVLQKDIDLYEYFERLFTYIAKSSEPVSPDCNAILQAVEEKKLMRKEDAGDLDFGIILSKAYIEMIPMNAFWVNDDFLFFDQEFVYYNYPANYVLFRALKNTYAFIPEAESLVMLDEMKKHFNLERVWDIYEKQDISFLIQIRRLEENKTFYDWSRINRERIYKKAELLNHKDEIIADYKVSDKMKKIWAIQLRLLDIIENVCRENQLHFYIIRGTLLGAVRHKGFIPWDDDVDIALPREDYDKFLTLPSDIFGGDVFLQTAENDMECFFGAYARLRDNHSTAMDLKNWGRGCNQGIWIDIFPLDAYDINEKFRKKQRKKADRLYELLYAKTYGKEMYTFGKLNRIKWNWYRLVSKFKSKQKLIQELNTCCSYSENPSQELMGICTHYQGMKVFYKEDFKEIVYLEFEDRKLPAPAGYKRCLEMTVAKNYMVYPPVEERIPHHQELFIPDIPFQTFNKRYAHSFRDAAGKDIILFGSGLMVEDYMKQFGKKYPPAFLVDNNPEKWGTIKCGVEVRNPVEILSVPAAQRKLFLCNVYYKQIEEQLSDMGITEYCIYVQNREWILEDENKEG</sequence>
<dbReference type="AlphaFoldDB" id="A0A1M7Y847"/>
<proteinExistence type="predicted"/>
<feature type="domain" description="LicD/FKTN/FKRP nucleotidyltransferase" evidence="1">
    <location>
        <begin position="589"/>
        <end position="809"/>
    </location>
</feature>
<evidence type="ECO:0000313" key="3">
    <source>
        <dbReference type="Proteomes" id="UP000184612"/>
    </source>
</evidence>
<organism evidence="2 3">
    <name type="scientific">Anaerocolumna xylanovorans DSM 12503</name>
    <dbReference type="NCBI Taxonomy" id="1121345"/>
    <lineage>
        <taxon>Bacteria</taxon>
        <taxon>Bacillati</taxon>
        <taxon>Bacillota</taxon>
        <taxon>Clostridia</taxon>
        <taxon>Lachnospirales</taxon>
        <taxon>Lachnospiraceae</taxon>
        <taxon>Anaerocolumna</taxon>
    </lineage>
</organism>
<keyword evidence="3" id="KW-1185">Reference proteome</keyword>
<evidence type="ECO:0000259" key="1">
    <source>
        <dbReference type="Pfam" id="PF04991"/>
    </source>
</evidence>
<dbReference type="Proteomes" id="UP000184612">
    <property type="component" value="Unassembled WGS sequence"/>
</dbReference>
<dbReference type="Gene3D" id="3.40.50.150">
    <property type="entry name" value="Vaccinia Virus protein VP39"/>
    <property type="match status" value="1"/>
</dbReference>
<dbReference type="Pfam" id="PF13489">
    <property type="entry name" value="Methyltransf_23"/>
    <property type="match status" value="1"/>
</dbReference>
<dbReference type="GO" id="GO:0009100">
    <property type="term" value="P:glycoprotein metabolic process"/>
    <property type="evidence" value="ECO:0007669"/>
    <property type="project" value="UniProtKB-ARBA"/>
</dbReference>
<reference evidence="2 3" key="1">
    <citation type="submission" date="2016-12" db="EMBL/GenBank/DDBJ databases">
        <authorList>
            <person name="Song W.-J."/>
            <person name="Kurnit D.M."/>
        </authorList>
    </citation>
    <scope>NUCLEOTIDE SEQUENCE [LARGE SCALE GENOMIC DNA]</scope>
    <source>
        <strain evidence="2 3">DSM 12503</strain>
    </source>
</reference>
<accession>A0A1M7Y847</accession>
<dbReference type="RefSeq" id="WP_073588725.1">
    <property type="nucleotide sequence ID" value="NZ_FRFD01000005.1"/>
</dbReference>
<dbReference type="GO" id="GO:0008168">
    <property type="term" value="F:methyltransferase activity"/>
    <property type="evidence" value="ECO:0007669"/>
    <property type="project" value="UniProtKB-KW"/>
</dbReference>
<dbReference type="GO" id="GO:0032259">
    <property type="term" value="P:methylation"/>
    <property type="evidence" value="ECO:0007669"/>
    <property type="project" value="UniProtKB-KW"/>
</dbReference>
<dbReference type="InterPro" id="IPR007074">
    <property type="entry name" value="LicD/FKTN/FKRP_NTP_transf"/>
</dbReference>
<dbReference type="EMBL" id="FRFD01000005">
    <property type="protein sequence ID" value="SHO48802.1"/>
    <property type="molecule type" value="Genomic_DNA"/>
</dbReference>
<dbReference type="OrthoDB" id="525353at2"/>
<dbReference type="InterPro" id="IPR052942">
    <property type="entry name" value="LPS_cholinephosphotransferase"/>
</dbReference>
<dbReference type="Pfam" id="PF04991">
    <property type="entry name" value="LicD"/>
    <property type="match status" value="1"/>
</dbReference>
<dbReference type="PANTHER" id="PTHR43404:SF2">
    <property type="entry name" value="LIPOPOLYSACCHARIDE CHOLINEPHOSPHOTRANSFERASE LICD"/>
    <property type="match status" value="1"/>
</dbReference>
<dbReference type="InterPro" id="IPR029063">
    <property type="entry name" value="SAM-dependent_MTases_sf"/>
</dbReference>
<dbReference type="CDD" id="cd02440">
    <property type="entry name" value="AdoMet_MTases"/>
    <property type="match status" value="1"/>
</dbReference>
<dbReference type="PANTHER" id="PTHR43404">
    <property type="entry name" value="LIPOPOLYSACCHARIDE CHOLINEPHOSPHOTRANSFERASE LICD"/>
    <property type="match status" value="1"/>
</dbReference>
<name>A0A1M7Y847_9FIRM</name>
<evidence type="ECO:0000313" key="2">
    <source>
        <dbReference type="EMBL" id="SHO48802.1"/>
    </source>
</evidence>
<dbReference type="GO" id="GO:0003723">
    <property type="term" value="F:RNA binding"/>
    <property type="evidence" value="ECO:0007669"/>
    <property type="project" value="UniProtKB-KW"/>
</dbReference>